<protein>
    <recommendedName>
        <fullName evidence="3">Transposase</fullName>
    </recommendedName>
</protein>
<gene>
    <name evidence="1" type="ORF">LAZ67_22000148</name>
</gene>
<sequence>MASNEFTSLVSKDSTSVILGIIFCNSSWTIRRIFSAKSSSKSDEIGVTFGLSYTTIMQKYKISKTTVYDIKKSELKLTKFVDSTEKDVKKFSQVNNPLYENVDKAVNIWYESQRLSGVPIRGIELQTAATRGGWLSRYRARHNLKNKKVVGEALSADEDAANRFKDDFHKLMTDEKYEQFQIYNADETGV</sequence>
<dbReference type="Proteomes" id="UP001235939">
    <property type="component" value="Chromosome 22"/>
</dbReference>
<keyword evidence="2" id="KW-1185">Reference proteome</keyword>
<proteinExistence type="predicted"/>
<dbReference type="InterPro" id="IPR050863">
    <property type="entry name" value="CenT-Element_Derived"/>
</dbReference>
<name>A0ABY6LP35_9ARAC</name>
<reference evidence="1 2" key="1">
    <citation type="submission" date="2022-03" db="EMBL/GenBank/DDBJ databases">
        <title>A chromosomal length assembly of Cordylochernes scorpioides.</title>
        <authorList>
            <person name="Zeh D."/>
            <person name="Zeh J."/>
        </authorList>
    </citation>
    <scope>NUCLEOTIDE SEQUENCE [LARGE SCALE GENOMIC DNA]</scope>
    <source>
        <strain evidence="1">IN4F17</strain>
        <tissue evidence="1">Whole Body</tissue>
    </source>
</reference>
<evidence type="ECO:0000313" key="1">
    <source>
        <dbReference type="EMBL" id="UYV82614.1"/>
    </source>
</evidence>
<evidence type="ECO:0008006" key="3">
    <source>
        <dbReference type="Google" id="ProtNLM"/>
    </source>
</evidence>
<dbReference type="PANTHER" id="PTHR19303">
    <property type="entry name" value="TRANSPOSON"/>
    <property type="match status" value="1"/>
</dbReference>
<organism evidence="1 2">
    <name type="scientific">Cordylochernes scorpioides</name>
    <dbReference type="NCBI Taxonomy" id="51811"/>
    <lineage>
        <taxon>Eukaryota</taxon>
        <taxon>Metazoa</taxon>
        <taxon>Ecdysozoa</taxon>
        <taxon>Arthropoda</taxon>
        <taxon>Chelicerata</taxon>
        <taxon>Arachnida</taxon>
        <taxon>Pseudoscorpiones</taxon>
        <taxon>Cheliferoidea</taxon>
        <taxon>Chernetidae</taxon>
        <taxon>Cordylochernes</taxon>
    </lineage>
</organism>
<dbReference type="PANTHER" id="PTHR19303:SF73">
    <property type="entry name" value="PROTEIN PDC2"/>
    <property type="match status" value="1"/>
</dbReference>
<accession>A0ABY6LP35</accession>
<evidence type="ECO:0000313" key="2">
    <source>
        <dbReference type="Proteomes" id="UP001235939"/>
    </source>
</evidence>
<dbReference type="EMBL" id="CP092884">
    <property type="protein sequence ID" value="UYV82614.1"/>
    <property type="molecule type" value="Genomic_DNA"/>
</dbReference>